<dbReference type="InterPro" id="IPR000653">
    <property type="entry name" value="DegT/StrS_aminotransferase"/>
</dbReference>
<comment type="similarity">
    <text evidence="5 8">Belongs to the DegT/DnrJ/EryC1 family.</text>
</comment>
<dbReference type="InterPro" id="IPR015424">
    <property type="entry name" value="PyrdxlP-dep_Trfase"/>
</dbReference>
<dbReference type="FunFam" id="3.40.640.10:FF:000090">
    <property type="entry name" value="Pyridoxal phosphate-dependent aminotransferase"/>
    <property type="match status" value="1"/>
</dbReference>
<dbReference type="InterPro" id="IPR026385">
    <property type="entry name" value="LegC-like"/>
</dbReference>
<organism evidence="9 10">
    <name type="scientific">Gottfriedia endophytica</name>
    <dbReference type="NCBI Taxonomy" id="2820819"/>
    <lineage>
        <taxon>Bacteria</taxon>
        <taxon>Bacillati</taxon>
        <taxon>Bacillota</taxon>
        <taxon>Bacilli</taxon>
        <taxon>Bacillales</taxon>
        <taxon>Bacillaceae</taxon>
        <taxon>Gottfriedia</taxon>
    </lineage>
</organism>
<dbReference type="InterPro" id="IPR015422">
    <property type="entry name" value="PyrdxlP-dep_Trfase_small"/>
</dbReference>
<reference evidence="9" key="1">
    <citation type="submission" date="2021-04" db="EMBL/GenBank/DDBJ databases">
        <title>Genome seq and assembly of Bacillus sp.</title>
        <authorList>
            <person name="Chhetri G."/>
        </authorList>
    </citation>
    <scope>NUCLEOTIDE SEQUENCE</scope>
    <source>
        <strain evidence="9">RG28</strain>
    </source>
</reference>
<evidence type="ECO:0000256" key="3">
    <source>
        <dbReference type="ARBA" id="ARBA00022679"/>
    </source>
</evidence>
<dbReference type="RefSeq" id="WP_209407080.1">
    <property type="nucleotide sequence ID" value="NZ_JAGIYQ010000014.1"/>
</dbReference>
<gene>
    <name evidence="9" type="ORF">J5Y03_16375</name>
</gene>
<dbReference type="GO" id="GO:0008483">
    <property type="term" value="F:transaminase activity"/>
    <property type="evidence" value="ECO:0007669"/>
    <property type="project" value="UniProtKB-KW"/>
</dbReference>
<proteinExistence type="inferred from homology"/>
<dbReference type="GO" id="GO:0030170">
    <property type="term" value="F:pyridoxal phosphate binding"/>
    <property type="evidence" value="ECO:0007669"/>
    <property type="project" value="TreeGrafter"/>
</dbReference>
<dbReference type="Proteomes" id="UP000682134">
    <property type="component" value="Unassembled WGS sequence"/>
</dbReference>
<evidence type="ECO:0000313" key="10">
    <source>
        <dbReference type="Proteomes" id="UP000682134"/>
    </source>
</evidence>
<keyword evidence="4 7" id="KW-0663">Pyridoxal phosphate</keyword>
<feature type="modified residue" description="N6-(pyridoxal phosphate)lysine" evidence="7">
    <location>
        <position position="217"/>
    </location>
</feature>
<keyword evidence="2 9" id="KW-0032">Aminotransferase</keyword>
<dbReference type="Pfam" id="PF01041">
    <property type="entry name" value="DegT_DnrJ_EryC1"/>
    <property type="match status" value="1"/>
</dbReference>
<keyword evidence="3" id="KW-0808">Transferase</keyword>
<dbReference type="EMBL" id="JAGIYQ010000014">
    <property type="protein sequence ID" value="MBP0726735.1"/>
    <property type="molecule type" value="Genomic_DNA"/>
</dbReference>
<evidence type="ECO:0000256" key="5">
    <source>
        <dbReference type="ARBA" id="ARBA00037999"/>
    </source>
</evidence>
<evidence type="ECO:0000256" key="8">
    <source>
        <dbReference type="RuleBase" id="RU004508"/>
    </source>
</evidence>
<evidence type="ECO:0000256" key="2">
    <source>
        <dbReference type="ARBA" id="ARBA00022576"/>
    </source>
</evidence>
<comment type="caution">
    <text evidence="9">The sequence shown here is derived from an EMBL/GenBank/DDBJ whole genome shotgun (WGS) entry which is preliminary data.</text>
</comment>
<dbReference type="PANTHER" id="PTHR30244:SF30">
    <property type="entry name" value="BLR5990 PROTEIN"/>
    <property type="match status" value="1"/>
</dbReference>
<dbReference type="CDD" id="cd00616">
    <property type="entry name" value="AHBA_syn"/>
    <property type="match status" value="1"/>
</dbReference>
<dbReference type="SUPFAM" id="SSF53383">
    <property type="entry name" value="PLP-dependent transferases"/>
    <property type="match status" value="1"/>
</dbReference>
<evidence type="ECO:0000256" key="4">
    <source>
        <dbReference type="ARBA" id="ARBA00022898"/>
    </source>
</evidence>
<dbReference type="AlphaFoldDB" id="A0A940NS04"/>
<dbReference type="Gene3D" id="3.40.640.10">
    <property type="entry name" value="Type I PLP-dependent aspartate aminotransferase-like (Major domain)"/>
    <property type="match status" value="1"/>
</dbReference>
<evidence type="ECO:0000256" key="7">
    <source>
        <dbReference type="PIRSR" id="PIRSR000390-2"/>
    </source>
</evidence>
<keyword evidence="10" id="KW-1185">Reference proteome</keyword>
<accession>A0A940NS04</accession>
<dbReference type="PIRSF" id="PIRSF000390">
    <property type="entry name" value="PLP_StrS"/>
    <property type="match status" value="1"/>
</dbReference>
<feature type="active site" description="Proton acceptor" evidence="6">
    <location>
        <position position="217"/>
    </location>
</feature>
<dbReference type="InterPro" id="IPR015421">
    <property type="entry name" value="PyrdxlP-dep_Trfase_major"/>
</dbReference>
<evidence type="ECO:0000313" key="9">
    <source>
        <dbReference type="EMBL" id="MBP0726735.1"/>
    </source>
</evidence>
<sequence>MSKVNIPQLVSILKDILPIGFNALHEPNLKGNELKYVTDCIESGWVSSVGSYVDLFEEKLAEFTGMKKAIVVVNGTAALHMCLKLVGVIENDEVLIPTLTFVATANAVTYCGAIPHFVDSEEESLGIDPIKLDAYLEEITIIRKNECFNKLTGRRIKALVPMHTFGHPVNIELLVKIAEKYHLELVEDAAESLGSYYKGIHTGNFGKIAALSFNGNKIVTTGGGGAILTNDLEIAKMAKHITTTAKIPHKWDFIHDCIGYNYRLPNINAAIGVAQLENIDYFLTSKRKLANQYIDRLSNVQGLSVYKEQEFSESNYWLNTILLDINNIYQRDEILTELNNQGIMSRPVWKSLHTLEMYKDCPRMSLEGAELLEKRIINIPSSVLLGEK</sequence>
<name>A0A940NS04_9BACI</name>
<dbReference type="PANTHER" id="PTHR30244">
    <property type="entry name" value="TRANSAMINASE"/>
    <property type="match status" value="1"/>
</dbReference>
<dbReference type="Gene3D" id="3.90.1150.10">
    <property type="entry name" value="Aspartate Aminotransferase, domain 1"/>
    <property type="match status" value="1"/>
</dbReference>
<comment type="cofactor">
    <cofactor evidence="1">
        <name>pyridoxal 5'-phosphate</name>
        <dbReference type="ChEBI" id="CHEBI:597326"/>
    </cofactor>
</comment>
<evidence type="ECO:0000256" key="1">
    <source>
        <dbReference type="ARBA" id="ARBA00001933"/>
    </source>
</evidence>
<evidence type="ECO:0000256" key="6">
    <source>
        <dbReference type="PIRSR" id="PIRSR000390-1"/>
    </source>
</evidence>
<dbReference type="NCBIfam" id="TIGR04181">
    <property type="entry name" value="NHT_00031"/>
    <property type="match status" value="1"/>
</dbReference>
<dbReference type="GO" id="GO:0000271">
    <property type="term" value="P:polysaccharide biosynthetic process"/>
    <property type="evidence" value="ECO:0007669"/>
    <property type="project" value="TreeGrafter"/>
</dbReference>
<protein>
    <submittedName>
        <fullName evidence="9">LegC family aminotransferase</fullName>
    </submittedName>
</protein>